<dbReference type="SUPFAM" id="SSF81383">
    <property type="entry name" value="F-box domain"/>
    <property type="match status" value="1"/>
</dbReference>
<evidence type="ECO:0000259" key="1">
    <source>
        <dbReference type="PROSITE" id="PS50181"/>
    </source>
</evidence>
<dbReference type="VEuPathDB" id="VectorBase:RSAN_043266"/>
<keyword evidence="3" id="KW-1185">Reference proteome</keyword>
<reference evidence="2" key="1">
    <citation type="journal article" date="2020" name="Cell">
        <title>Large-Scale Comparative Analyses of Tick Genomes Elucidate Their Genetic Diversity and Vector Capacities.</title>
        <authorList>
            <consortium name="Tick Genome and Microbiome Consortium (TIGMIC)"/>
            <person name="Jia N."/>
            <person name="Wang J."/>
            <person name="Shi W."/>
            <person name="Du L."/>
            <person name="Sun Y."/>
            <person name="Zhan W."/>
            <person name="Jiang J.F."/>
            <person name="Wang Q."/>
            <person name="Zhang B."/>
            <person name="Ji P."/>
            <person name="Bell-Sakyi L."/>
            <person name="Cui X.M."/>
            <person name="Yuan T.T."/>
            <person name="Jiang B.G."/>
            <person name="Yang W.F."/>
            <person name="Lam T.T."/>
            <person name="Chang Q.C."/>
            <person name="Ding S.J."/>
            <person name="Wang X.J."/>
            <person name="Zhu J.G."/>
            <person name="Ruan X.D."/>
            <person name="Zhao L."/>
            <person name="Wei J.T."/>
            <person name="Ye R.Z."/>
            <person name="Que T.C."/>
            <person name="Du C.H."/>
            <person name="Zhou Y.H."/>
            <person name="Cheng J.X."/>
            <person name="Dai P.F."/>
            <person name="Guo W.B."/>
            <person name="Han X.H."/>
            <person name="Huang E.J."/>
            <person name="Li L.F."/>
            <person name="Wei W."/>
            <person name="Gao Y.C."/>
            <person name="Liu J.Z."/>
            <person name="Shao H.Z."/>
            <person name="Wang X."/>
            <person name="Wang C.C."/>
            <person name="Yang T.C."/>
            <person name="Huo Q.B."/>
            <person name="Li W."/>
            <person name="Chen H.Y."/>
            <person name="Chen S.E."/>
            <person name="Zhou L.G."/>
            <person name="Ni X.B."/>
            <person name="Tian J.H."/>
            <person name="Sheng Y."/>
            <person name="Liu T."/>
            <person name="Pan Y.S."/>
            <person name="Xia L.Y."/>
            <person name="Li J."/>
            <person name="Zhao F."/>
            <person name="Cao W.C."/>
        </authorList>
    </citation>
    <scope>NUCLEOTIDE SEQUENCE</scope>
    <source>
        <strain evidence="2">Rsan-2018</strain>
    </source>
</reference>
<dbReference type="InterPro" id="IPR036047">
    <property type="entry name" value="F-box-like_dom_sf"/>
</dbReference>
<reference evidence="2" key="2">
    <citation type="submission" date="2021-09" db="EMBL/GenBank/DDBJ databases">
        <authorList>
            <person name="Jia N."/>
            <person name="Wang J."/>
            <person name="Shi W."/>
            <person name="Du L."/>
            <person name="Sun Y."/>
            <person name="Zhan W."/>
            <person name="Jiang J."/>
            <person name="Wang Q."/>
            <person name="Zhang B."/>
            <person name="Ji P."/>
            <person name="Sakyi L.B."/>
            <person name="Cui X."/>
            <person name="Yuan T."/>
            <person name="Jiang B."/>
            <person name="Yang W."/>
            <person name="Lam T.T.-Y."/>
            <person name="Chang Q."/>
            <person name="Ding S."/>
            <person name="Wang X."/>
            <person name="Zhu J."/>
            <person name="Ruan X."/>
            <person name="Zhao L."/>
            <person name="Wei J."/>
            <person name="Que T."/>
            <person name="Du C."/>
            <person name="Cheng J."/>
            <person name="Dai P."/>
            <person name="Han X."/>
            <person name="Huang E."/>
            <person name="Gao Y."/>
            <person name="Liu J."/>
            <person name="Shao H."/>
            <person name="Ye R."/>
            <person name="Li L."/>
            <person name="Wei W."/>
            <person name="Wang X."/>
            <person name="Wang C."/>
            <person name="Huo Q."/>
            <person name="Li W."/>
            <person name="Guo W."/>
            <person name="Chen H."/>
            <person name="Chen S."/>
            <person name="Zhou L."/>
            <person name="Zhou L."/>
            <person name="Ni X."/>
            <person name="Tian J."/>
            <person name="Zhou Y."/>
            <person name="Sheng Y."/>
            <person name="Liu T."/>
            <person name="Pan Y."/>
            <person name="Xia L."/>
            <person name="Li J."/>
            <person name="Zhao F."/>
            <person name="Cao W."/>
        </authorList>
    </citation>
    <scope>NUCLEOTIDE SEQUENCE</scope>
    <source>
        <strain evidence="2">Rsan-2018</strain>
        <tissue evidence="2">Larvae</tissue>
    </source>
</reference>
<evidence type="ECO:0000313" key="2">
    <source>
        <dbReference type="EMBL" id="KAH7971881.1"/>
    </source>
</evidence>
<organism evidence="2 3">
    <name type="scientific">Rhipicephalus sanguineus</name>
    <name type="common">Brown dog tick</name>
    <name type="synonym">Ixodes sanguineus</name>
    <dbReference type="NCBI Taxonomy" id="34632"/>
    <lineage>
        <taxon>Eukaryota</taxon>
        <taxon>Metazoa</taxon>
        <taxon>Ecdysozoa</taxon>
        <taxon>Arthropoda</taxon>
        <taxon>Chelicerata</taxon>
        <taxon>Arachnida</taxon>
        <taxon>Acari</taxon>
        <taxon>Parasitiformes</taxon>
        <taxon>Ixodida</taxon>
        <taxon>Ixodoidea</taxon>
        <taxon>Ixodidae</taxon>
        <taxon>Rhipicephalinae</taxon>
        <taxon>Rhipicephalus</taxon>
        <taxon>Rhipicephalus</taxon>
    </lineage>
</organism>
<protein>
    <recommendedName>
        <fullName evidence="1">F-box domain-containing protein</fullName>
    </recommendedName>
</protein>
<accession>A0A9D4T3R6</accession>
<name>A0A9D4T3R6_RHISA</name>
<dbReference type="Gene3D" id="3.80.10.10">
    <property type="entry name" value="Ribonuclease Inhibitor"/>
    <property type="match status" value="2"/>
</dbReference>
<dbReference type="SUPFAM" id="SSF52047">
    <property type="entry name" value="RNI-like"/>
    <property type="match status" value="1"/>
</dbReference>
<dbReference type="InterPro" id="IPR032675">
    <property type="entry name" value="LRR_dom_sf"/>
</dbReference>
<sequence>MSPPAAASQPTRHAHVDFLALLPPEVWTEVFRHLDIESLVNMAQAAPELKCLALSPTILRRVTFDPDADERTVGMFLRATREELDVQSQVKDVLVAAYVEEMRLANCLVLSSGVILDCIQQCDNLRQLYCVNCVVEPAELFVLLSTKLIRVTKLEWSLHDEKHYESRLNAEDIAIIGIFSKSEGPKVATMYVEVVATAKTECLLDQFLNRCGMLRRLHVHAIVKGHPSASSMAMCHRTLVARALAVFLLTRGTSDTATFSSSCEQDLSRKLESRVDQRHELNCTFSPQGNIECNIDLRSKPLATFNVHMLGELVKQGKLLRGFQQVTACLNAGPQANSLFTEAADKPECWSDATRLTLALKNPTATEFPISPPAHRGYENPMRRFFQTCVAKITELNLSAFHFAMGYKGCDLVASALPNLRALAMPPCGVNYADSLETLAAGCAWLEHLDIRSSTYKTTASSCEECQLPLDITKRNIQLLHEKTRLRRVSIDETAIIRNMEFLLGCRVQELRLSVDGLCDEELAQCPTELCRLLAANPRLSSLTLLAREVALCSSFAAALSQIQSLRHLCVLTTASHKCPVANDFFLGLEVGLPRLLTAHVHYACVCKMQSRSWIRQRRPSDSSESGVGTSRTAQGLYLYDKPCLGRSCCIDSFIGLVRPRNRF</sequence>
<dbReference type="InterPro" id="IPR001810">
    <property type="entry name" value="F-box_dom"/>
</dbReference>
<gene>
    <name evidence="2" type="ORF">HPB52_003646</name>
</gene>
<feature type="domain" description="F-box" evidence="1">
    <location>
        <begin position="16"/>
        <end position="62"/>
    </location>
</feature>
<dbReference type="PROSITE" id="PS50181">
    <property type="entry name" value="FBOX"/>
    <property type="match status" value="1"/>
</dbReference>
<dbReference type="EMBL" id="JABSTV010001247">
    <property type="protein sequence ID" value="KAH7971881.1"/>
    <property type="molecule type" value="Genomic_DNA"/>
</dbReference>
<proteinExistence type="predicted"/>
<evidence type="ECO:0000313" key="3">
    <source>
        <dbReference type="Proteomes" id="UP000821837"/>
    </source>
</evidence>
<dbReference type="AlphaFoldDB" id="A0A9D4T3R6"/>
<dbReference type="Proteomes" id="UP000821837">
    <property type="component" value="Chromosome 11"/>
</dbReference>
<comment type="caution">
    <text evidence="2">The sequence shown here is derived from an EMBL/GenBank/DDBJ whole genome shotgun (WGS) entry which is preliminary data.</text>
</comment>